<evidence type="ECO:0000256" key="2">
    <source>
        <dbReference type="PIRNR" id="PIRNR006276"/>
    </source>
</evidence>
<dbReference type="PANTHER" id="PTHR46268">
    <property type="entry name" value="STRESS RESPONSE PROTEIN NHAX"/>
    <property type="match status" value="1"/>
</dbReference>
<dbReference type="RefSeq" id="WP_038021941.1">
    <property type="nucleotide sequence ID" value="NZ_JPVT01000025.1"/>
</dbReference>
<dbReference type="Gene3D" id="3.40.50.620">
    <property type="entry name" value="HUPs"/>
    <property type="match status" value="1"/>
</dbReference>
<proteinExistence type="inferred from homology"/>
<gene>
    <name evidence="4" type="ORF">TMU3MR103_0244</name>
</gene>
<comment type="subcellular location">
    <subcellularLocation>
        <location evidence="2">Cytoplasm</location>
    </subcellularLocation>
</comment>
<feature type="domain" description="UspA" evidence="3">
    <location>
        <begin position="5"/>
        <end position="145"/>
    </location>
</feature>
<dbReference type="PIRSF" id="PIRSF006276">
    <property type="entry name" value="UspA"/>
    <property type="match status" value="1"/>
</dbReference>
<comment type="caution">
    <text evidence="4">The sequence shown here is derived from an EMBL/GenBank/DDBJ whole genome shotgun (WGS) entry which is preliminary data.</text>
</comment>
<comment type="similarity">
    <text evidence="1 2">Belongs to the universal stress protein A family.</text>
</comment>
<organism evidence="4 5">
    <name type="scientific">Tetragenococcus muriaticus 3MR10-3</name>
    <dbReference type="NCBI Taxonomy" id="1302648"/>
    <lineage>
        <taxon>Bacteria</taxon>
        <taxon>Bacillati</taxon>
        <taxon>Bacillota</taxon>
        <taxon>Bacilli</taxon>
        <taxon>Lactobacillales</taxon>
        <taxon>Enterococcaceae</taxon>
        <taxon>Tetragenococcus</taxon>
    </lineage>
</organism>
<dbReference type="PATRIC" id="fig|1302648.3.peg.230"/>
<dbReference type="Proteomes" id="UP000029381">
    <property type="component" value="Unassembled WGS sequence"/>
</dbReference>
<keyword evidence="2" id="KW-0963">Cytoplasm</keyword>
<keyword evidence="5" id="KW-1185">Reference proteome</keyword>
<accession>A0A091C537</accession>
<dbReference type="InterPro" id="IPR014729">
    <property type="entry name" value="Rossmann-like_a/b/a_fold"/>
</dbReference>
<name>A0A091C537_9ENTE</name>
<dbReference type="EMBL" id="JPVT01000025">
    <property type="protein sequence ID" value="KFN92916.1"/>
    <property type="molecule type" value="Genomic_DNA"/>
</dbReference>
<dbReference type="CDD" id="cd00293">
    <property type="entry name" value="USP-like"/>
    <property type="match status" value="1"/>
</dbReference>
<reference evidence="4 5" key="1">
    <citation type="submission" date="2014-08" db="EMBL/GenBank/DDBJ databases">
        <title>Genome sequence of Tetragenococcus muriaticus.</title>
        <authorList>
            <person name="Chuea-nongthon C."/>
            <person name="Rodtong S."/>
            <person name="Yongsawatdigul J."/>
            <person name="Steele J.L."/>
            <person name="Liu X.-y."/>
            <person name="Speers J."/>
            <person name="Glasner J.D."/>
            <person name="Neeno-Eckwall E.C."/>
        </authorList>
    </citation>
    <scope>NUCLEOTIDE SEQUENCE [LARGE SCALE GENOMIC DNA]</scope>
    <source>
        <strain evidence="4 5">3MR10-3</strain>
    </source>
</reference>
<dbReference type="InterPro" id="IPR006016">
    <property type="entry name" value="UspA"/>
</dbReference>
<dbReference type="PANTHER" id="PTHR46268:SF6">
    <property type="entry name" value="UNIVERSAL STRESS PROTEIN UP12"/>
    <property type="match status" value="1"/>
</dbReference>
<dbReference type="PRINTS" id="PR01438">
    <property type="entry name" value="UNVRSLSTRESS"/>
</dbReference>
<evidence type="ECO:0000256" key="1">
    <source>
        <dbReference type="ARBA" id="ARBA00008791"/>
    </source>
</evidence>
<sequence length="153" mass="16732">MEQTYQTVLVGVDGSSQAQEAFEKAIEVARRNNGRVIVVKVIEQQVSSTMGFAPLSESVLAQEENDANELIQKCKDYANSVSFENIEGVVIYGSTKIMLTSELPEKYDVDFIMVGQSGLNAVERFITGSVAGYIIRQAPCDVLIITPSDESET</sequence>
<dbReference type="AlphaFoldDB" id="A0A091C537"/>
<evidence type="ECO:0000313" key="4">
    <source>
        <dbReference type="EMBL" id="KFN92916.1"/>
    </source>
</evidence>
<dbReference type="GO" id="GO:0005737">
    <property type="term" value="C:cytoplasm"/>
    <property type="evidence" value="ECO:0007669"/>
    <property type="project" value="UniProtKB-SubCell"/>
</dbReference>
<evidence type="ECO:0000259" key="3">
    <source>
        <dbReference type="Pfam" id="PF00582"/>
    </source>
</evidence>
<protein>
    <recommendedName>
        <fullName evidence="2">Universal stress protein</fullName>
    </recommendedName>
</protein>
<dbReference type="InterPro" id="IPR006015">
    <property type="entry name" value="Universal_stress_UspA"/>
</dbReference>
<dbReference type="SUPFAM" id="SSF52402">
    <property type="entry name" value="Adenine nucleotide alpha hydrolases-like"/>
    <property type="match status" value="1"/>
</dbReference>
<evidence type="ECO:0000313" key="5">
    <source>
        <dbReference type="Proteomes" id="UP000029381"/>
    </source>
</evidence>
<dbReference type="Pfam" id="PF00582">
    <property type="entry name" value="Usp"/>
    <property type="match status" value="1"/>
</dbReference>